<proteinExistence type="predicted"/>
<keyword evidence="2 3" id="KW-0694">RNA-binding</keyword>
<dbReference type="Gene3D" id="1.20.5.4010">
    <property type="match status" value="1"/>
</dbReference>
<dbReference type="Gene3D" id="3.30.1370.10">
    <property type="entry name" value="K Homology domain, type 1"/>
    <property type="match status" value="1"/>
</dbReference>
<feature type="domain" description="K Homology" evidence="4">
    <location>
        <begin position="72"/>
        <end position="172"/>
    </location>
</feature>
<dbReference type="PANTHER" id="PTHR11208:SF125">
    <property type="entry name" value="KH DOMAIN-CONTAINING RNA-BINDING PROTEIN QKI"/>
    <property type="match status" value="1"/>
</dbReference>
<dbReference type="Proteomes" id="UP000225706">
    <property type="component" value="Unassembled WGS sequence"/>
</dbReference>
<dbReference type="AlphaFoldDB" id="A0A2B4T1N9"/>
<evidence type="ECO:0000313" key="6">
    <source>
        <dbReference type="Proteomes" id="UP000225706"/>
    </source>
</evidence>
<name>A0A2B4T1N9_STYPI</name>
<dbReference type="InterPro" id="IPR055256">
    <property type="entry name" value="KH_1_KHDC4/BBP-like"/>
</dbReference>
<dbReference type="InterPro" id="IPR045071">
    <property type="entry name" value="BBP-like"/>
</dbReference>
<dbReference type="STRING" id="50429.A0A2B4T1N9"/>
<dbReference type="GO" id="GO:0005634">
    <property type="term" value="C:nucleus"/>
    <property type="evidence" value="ECO:0007669"/>
    <property type="project" value="TreeGrafter"/>
</dbReference>
<accession>A0A2B4T1N9</accession>
<dbReference type="GO" id="GO:0003729">
    <property type="term" value="F:mRNA binding"/>
    <property type="evidence" value="ECO:0007669"/>
    <property type="project" value="TreeGrafter"/>
</dbReference>
<evidence type="ECO:0000313" key="5">
    <source>
        <dbReference type="EMBL" id="PFX34577.1"/>
    </source>
</evidence>
<keyword evidence="6" id="KW-1185">Reference proteome</keyword>
<evidence type="ECO:0000256" key="1">
    <source>
        <dbReference type="ARBA" id="ARBA00022473"/>
    </source>
</evidence>
<comment type="caution">
    <text evidence="5">The sequence shown here is derived from an EMBL/GenBank/DDBJ whole genome shotgun (WGS) entry which is preliminary data.</text>
</comment>
<dbReference type="EMBL" id="LSMT01000003">
    <property type="protein sequence ID" value="PFX34577.1"/>
    <property type="molecule type" value="Genomic_DNA"/>
</dbReference>
<dbReference type="OrthoDB" id="6777263at2759"/>
<dbReference type="Pfam" id="PF16544">
    <property type="entry name" value="STAR_dimer"/>
    <property type="match status" value="1"/>
</dbReference>
<reference evidence="6" key="1">
    <citation type="journal article" date="2017" name="bioRxiv">
        <title>Comparative analysis of the genomes of Stylophora pistillata and Acropora digitifera provides evidence for extensive differences between species of corals.</title>
        <authorList>
            <person name="Voolstra C.R."/>
            <person name="Li Y."/>
            <person name="Liew Y.J."/>
            <person name="Baumgarten S."/>
            <person name="Zoccola D."/>
            <person name="Flot J.-F."/>
            <person name="Tambutte S."/>
            <person name="Allemand D."/>
            <person name="Aranda M."/>
        </authorList>
    </citation>
    <scope>NUCLEOTIDE SEQUENCE [LARGE SCALE GENOMIC DNA]</scope>
</reference>
<evidence type="ECO:0000256" key="3">
    <source>
        <dbReference type="PROSITE-ProRule" id="PRU00117"/>
    </source>
</evidence>
<dbReference type="InterPro" id="IPR004087">
    <property type="entry name" value="KH_dom"/>
</dbReference>
<organism evidence="5 6">
    <name type="scientific">Stylophora pistillata</name>
    <name type="common">Smooth cauliflower coral</name>
    <dbReference type="NCBI Taxonomy" id="50429"/>
    <lineage>
        <taxon>Eukaryota</taxon>
        <taxon>Metazoa</taxon>
        <taxon>Cnidaria</taxon>
        <taxon>Anthozoa</taxon>
        <taxon>Hexacorallia</taxon>
        <taxon>Scleractinia</taxon>
        <taxon>Astrocoeniina</taxon>
        <taxon>Pocilloporidae</taxon>
        <taxon>Stylophora</taxon>
    </lineage>
</organism>
<dbReference type="InterPro" id="IPR036612">
    <property type="entry name" value="KH_dom_type_1_sf"/>
</dbReference>
<protein>
    <submittedName>
        <fullName evidence="5">Protein quaking-B</fullName>
    </submittedName>
</protein>
<dbReference type="SUPFAM" id="SSF54791">
    <property type="entry name" value="Eukaryotic type KH-domain (KH-domain type I)"/>
    <property type="match status" value="1"/>
</dbReference>
<gene>
    <name evidence="5" type="primary">qkib</name>
    <name evidence="5" type="ORF">AWC38_SpisGene429</name>
</gene>
<dbReference type="InterPro" id="IPR032377">
    <property type="entry name" value="STAR_dimer"/>
</dbReference>
<sequence>MSCSVASPEYLNELLSDKTTVSKMPKIFLHAERLLDQEISRVRNELFHGVIKNEADGVFGELQLPASSGPRVKLSEKVYAPVKEYPKFNFVGRVIGPRGMTLREVESSTGCKLLVRGKGSMKDKKLEEEKRGQPNYEHLEEDLHVLISVEDTEERAKLRLAKAVERAKDLLQPVDEGEDELKKKQLKDLALMNGTLREQAGCFFSPEDTICVGNTPVIHNGLLGMPLPPALAGYGFARPPVPSAYPASLSGLELASYTTRPGTIFDYGLETSILGKSDSTSLQISLSEDPQKSLFGGEQEKVDQEYKPKVQLNHGDQYGNILTKDKTNSAEDQPITRLNVKPGETTKVLCVVPAVCY</sequence>
<evidence type="ECO:0000259" key="4">
    <source>
        <dbReference type="SMART" id="SM00322"/>
    </source>
</evidence>
<evidence type="ECO:0000256" key="2">
    <source>
        <dbReference type="ARBA" id="ARBA00022884"/>
    </source>
</evidence>
<dbReference type="PROSITE" id="PS50084">
    <property type="entry name" value="KH_TYPE_1"/>
    <property type="match status" value="1"/>
</dbReference>
<dbReference type="CDD" id="cd22383">
    <property type="entry name" value="KH-I_Hqk_like"/>
    <property type="match status" value="1"/>
</dbReference>
<dbReference type="PANTHER" id="PTHR11208">
    <property type="entry name" value="RNA-BINDING PROTEIN RELATED"/>
    <property type="match status" value="1"/>
</dbReference>
<dbReference type="Pfam" id="PF22675">
    <property type="entry name" value="KH-I_KHDC4-BBP"/>
    <property type="match status" value="1"/>
</dbReference>
<keyword evidence="1" id="KW-0217">Developmental protein</keyword>
<dbReference type="SMART" id="SM00322">
    <property type="entry name" value="KH"/>
    <property type="match status" value="1"/>
</dbReference>
<dbReference type="GO" id="GO:0048024">
    <property type="term" value="P:regulation of mRNA splicing, via spliceosome"/>
    <property type="evidence" value="ECO:0007669"/>
    <property type="project" value="TreeGrafter"/>
</dbReference>